<gene>
    <name evidence="2" type="primary">espK</name>
    <name evidence="2" type="ORF">LAUMK136_05524</name>
</gene>
<dbReference type="Proteomes" id="UP000273307">
    <property type="component" value="Unassembled WGS sequence"/>
</dbReference>
<name>A0A498QID0_9MYCO</name>
<feature type="compositionally biased region" description="Low complexity" evidence="1">
    <location>
        <begin position="274"/>
        <end position="284"/>
    </location>
</feature>
<feature type="compositionally biased region" description="Basic and acidic residues" evidence="1">
    <location>
        <begin position="503"/>
        <end position="512"/>
    </location>
</feature>
<feature type="compositionally biased region" description="Pro residues" evidence="1">
    <location>
        <begin position="227"/>
        <end position="238"/>
    </location>
</feature>
<accession>A0A498QID0</accession>
<evidence type="ECO:0000313" key="3">
    <source>
        <dbReference type="Proteomes" id="UP000273307"/>
    </source>
</evidence>
<dbReference type="PANTHER" id="PTHR10068:SF14">
    <property type="entry name" value="CELL WALL ADHESIN EAP1"/>
    <property type="match status" value="1"/>
</dbReference>
<feature type="compositionally biased region" description="Low complexity" evidence="1">
    <location>
        <begin position="395"/>
        <end position="493"/>
    </location>
</feature>
<protein>
    <submittedName>
        <fullName evidence="2">ESX-1 secretion-associated protein EspK</fullName>
    </submittedName>
</protein>
<dbReference type="PANTHER" id="PTHR10068">
    <property type="entry name" value="BONE MARROW PROTEOGLYCAN"/>
    <property type="match status" value="1"/>
</dbReference>
<dbReference type="OrthoDB" id="4636484at2"/>
<evidence type="ECO:0000256" key="1">
    <source>
        <dbReference type="SAM" id="MobiDB-lite"/>
    </source>
</evidence>
<organism evidence="2 3">
    <name type="scientific">Mycobacterium attenuatum</name>
    <dbReference type="NCBI Taxonomy" id="2341086"/>
    <lineage>
        <taxon>Bacteria</taxon>
        <taxon>Bacillati</taxon>
        <taxon>Actinomycetota</taxon>
        <taxon>Actinomycetes</taxon>
        <taxon>Mycobacteriales</taxon>
        <taxon>Mycobacteriaceae</taxon>
        <taxon>Mycobacterium</taxon>
    </lineage>
</organism>
<dbReference type="AlphaFoldDB" id="A0A498QID0"/>
<feature type="compositionally biased region" description="Low complexity" evidence="1">
    <location>
        <begin position="239"/>
        <end position="249"/>
    </location>
</feature>
<feature type="compositionally biased region" description="Pro residues" evidence="1">
    <location>
        <begin position="264"/>
        <end position="273"/>
    </location>
</feature>
<feature type="region of interest" description="Disordered" evidence="1">
    <location>
        <begin position="184"/>
        <end position="517"/>
    </location>
</feature>
<reference evidence="2 3" key="1">
    <citation type="submission" date="2018-09" db="EMBL/GenBank/DDBJ databases">
        <authorList>
            <person name="Tagini F."/>
        </authorList>
    </citation>
    <scope>NUCLEOTIDE SEQUENCE [LARGE SCALE GENOMIC DNA]</scope>
    <source>
        <strain evidence="2 3">MK136</strain>
    </source>
</reference>
<keyword evidence="3" id="KW-1185">Reference proteome</keyword>
<feature type="compositionally biased region" description="Low complexity" evidence="1">
    <location>
        <begin position="369"/>
        <end position="384"/>
    </location>
</feature>
<feature type="compositionally biased region" description="Pro residues" evidence="1">
    <location>
        <begin position="316"/>
        <end position="365"/>
    </location>
</feature>
<dbReference type="RefSeq" id="WP_122526275.1">
    <property type="nucleotide sequence ID" value="NZ_UPHP01000148.1"/>
</dbReference>
<feature type="compositionally biased region" description="Pro residues" evidence="1">
    <location>
        <begin position="195"/>
        <end position="215"/>
    </location>
</feature>
<dbReference type="EMBL" id="UPHP01000148">
    <property type="protein sequence ID" value="VBA44255.1"/>
    <property type="molecule type" value="Genomic_DNA"/>
</dbReference>
<proteinExistence type="predicted"/>
<feature type="compositionally biased region" description="Low complexity" evidence="1">
    <location>
        <begin position="216"/>
        <end position="226"/>
    </location>
</feature>
<evidence type="ECO:0000313" key="2">
    <source>
        <dbReference type="EMBL" id="VBA44255.1"/>
    </source>
</evidence>
<sequence>MGIPRPTGQYAGQMLEPSGWPEADEDTFYDRAQQYNRVLHQFTDVMDACRHQQVEVFDGGVWTGGAANAANGALGANLNQMSTLQDYLVTVITWHRHIAGLIAQAKADIGNNVDGAQREIVALENDREMDAEARKAAIESLVRATHSANASLVSEAAEQVLASKNWKPPHNALQDLLHQVTPPTPEVPSLVVPTPGQPSPAPPAPKPFEPTPVNPHKPVTPGTPVTPVNPRPAPPVTPGKPVTPGVPVTPVTPRPVTPVTPGKPVTPIPPVTPGKPAKPVTPVNPVKPKPDQPAKPVTPVNPAKPKPDQPAAPVTPVTPTPAPAPSPTPSTPVSPTPAPVPAPAPAPSPSPQPAPVGPSPSPNQPSMPTDPGTPSTPHSPSTEPTHVKPAAATDAPSVPSAQPAAPSGPSHGDDGSSSQPMSPAAAGGMPAAARGMSSGAVAPAASAGAGPSAGQSAASTAGSRAATGRAPLGPAGRAPAAVTPRAVSARIAPPARPAPPPEPPEKEKRGSEDDITALPSVPVSAARAARDAIAAASGARRGKPDPLRLARRIAAALNAPDVRDEGDYGFFWVTAVTTDGEIVVANSYGLAYIPDHVHLPANVFMASADHAMPADEVARSATYPIMAVQGWAAFHDLKLRAVIGTAEQLANSDPGAAKIILEADDIPDSGKMTGRPRLEVVDPSAAAQLAETQDLKLLELLPPAPADANPPDDERHMRWFELMKPMTSTATGREVAHLRAFRAYAGHCQEIALHQAYAAVDAEAQRPAVEDWLYWRYVTGLLDNALTAAS</sequence>